<gene>
    <name evidence="1" type="ORF">KJ970_13195</name>
</gene>
<protein>
    <submittedName>
        <fullName evidence="1">Uncharacterized protein</fullName>
    </submittedName>
</protein>
<organism evidence="1 2">
    <name type="scientific">Eiseniibacteriota bacterium</name>
    <dbReference type="NCBI Taxonomy" id="2212470"/>
    <lineage>
        <taxon>Bacteria</taxon>
        <taxon>Candidatus Eiseniibacteriota</taxon>
    </lineage>
</organism>
<comment type="caution">
    <text evidence="1">The sequence shown here is derived from an EMBL/GenBank/DDBJ whole genome shotgun (WGS) entry which is preliminary data.</text>
</comment>
<proteinExistence type="predicted"/>
<sequence length="185" mass="21485">MPGPSSFRESYVEMGEAMRLIAAGEKVYEMAAVSSLNKATRWARTRVIREIAILAKVSPQLLVSKRFKVWRARRGMLFTTMGCFTRPISARKLKGARQTKTGVSAYQHSWPHAFIRRPLRQGFRGVAPEKVFRRFTKKNYKIQYMSIKIQPVAEKLILKWADRASERVMITFPHELEWRLNNAAR</sequence>
<evidence type="ECO:0000313" key="1">
    <source>
        <dbReference type="EMBL" id="MBU2691870.1"/>
    </source>
</evidence>
<evidence type="ECO:0000313" key="2">
    <source>
        <dbReference type="Proteomes" id="UP000777784"/>
    </source>
</evidence>
<dbReference type="AlphaFoldDB" id="A0A948W758"/>
<dbReference type="Proteomes" id="UP000777784">
    <property type="component" value="Unassembled WGS sequence"/>
</dbReference>
<dbReference type="EMBL" id="JAHJDP010000077">
    <property type="protein sequence ID" value="MBU2691870.1"/>
    <property type="molecule type" value="Genomic_DNA"/>
</dbReference>
<accession>A0A948W758</accession>
<reference evidence="1" key="1">
    <citation type="submission" date="2021-05" db="EMBL/GenBank/DDBJ databases">
        <title>Energy efficiency and biological interactions define the core microbiome of deep oligotrophic groundwater.</title>
        <authorList>
            <person name="Mehrshad M."/>
            <person name="Lopez-Fernandez M."/>
            <person name="Bell E."/>
            <person name="Bernier-Latmani R."/>
            <person name="Bertilsson S."/>
            <person name="Dopson M."/>
        </authorList>
    </citation>
    <scope>NUCLEOTIDE SEQUENCE</scope>
    <source>
        <strain evidence="1">Modern_marine.mb.64</strain>
    </source>
</reference>
<name>A0A948W758_UNCEI</name>